<name>X1N143_9ZZZZ</name>
<dbReference type="AlphaFoldDB" id="X1N143"/>
<organism evidence="1">
    <name type="scientific">marine sediment metagenome</name>
    <dbReference type="NCBI Taxonomy" id="412755"/>
    <lineage>
        <taxon>unclassified sequences</taxon>
        <taxon>metagenomes</taxon>
        <taxon>ecological metagenomes</taxon>
    </lineage>
</organism>
<sequence>MVYLSILRGLLSGRLSIVMPKASTIWLKNSSDPIGCPLKVTEF</sequence>
<comment type="caution">
    <text evidence="1">The sequence shown here is derived from an EMBL/GenBank/DDBJ whole genome shotgun (WGS) entry which is preliminary data.</text>
</comment>
<proteinExistence type="predicted"/>
<protein>
    <submittedName>
        <fullName evidence="1">Uncharacterized protein</fullName>
    </submittedName>
</protein>
<evidence type="ECO:0000313" key="1">
    <source>
        <dbReference type="EMBL" id="GAI12329.1"/>
    </source>
</evidence>
<reference evidence="1" key="1">
    <citation type="journal article" date="2014" name="Front. Microbiol.">
        <title>High frequency of phylogenetically diverse reductive dehalogenase-homologous genes in deep subseafloor sedimentary metagenomes.</title>
        <authorList>
            <person name="Kawai M."/>
            <person name="Futagami T."/>
            <person name="Toyoda A."/>
            <person name="Takaki Y."/>
            <person name="Nishi S."/>
            <person name="Hori S."/>
            <person name="Arai W."/>
            <person name="Tsubouchi T."/>
            <person name="Morono Y."/>
            <person name="Uchiyama I."/>
            <person name="Ito T."/>
            <person name="Fujiyama A."/>
            <person name="Inagaki F."/>
            <person name="Takami H."/>
        </authorList>
    </citation>
    <scope>NUCLEOTIDE SEQUENCE</scope>
    <source>
        <strain evidence="1">Expedition CK06-06</strain>
    </source>
</reference>
<dbReference type="EMBL" id="BARV01003834">
    <property type="protein sequence ID" value="GAI12329.1"/>
    <property type="molecule type" value="Genomic_DNA"/>
</dbReference>
<gene>
    <name evidence="1" type="ORF">S06H3_08919</name>
</gene>
<accession>X1N143</accession>